<dbReference type="GO" id="GO:0005886">
    <property type="term" value="C:plasma membrane"/>
    <property type="evidence" value="ECO:0007669"/>
    <property type="project" value="UniProtKB-SubCell"/>
</dbReference>
<evidence type="ECO:0000256" key="2">
    <source>
        <dbReference type="ARBA" id="ARBA00022448"/>
    </source>
</evidence>
<organism evidence="9 10">
    <name type="scientific">Devosia riboflavina</name>
    <dbReference type="NCBI Taxonomy" id="46914"/>
    <lineage>
        <taxon>Bacteria</taxon>
        <taxon>Pseudomonadati</taxon>
        <taxon>Pseudomonadota</taxon>
        <taxon>Alphaproteobacteria</taxon>
        <taxon>Hyphomicrobiales</taxon>
        <taxon>Devosiaceae</taxon>
        <taxon>Devosia</taxon>
    </lineage>
</organism>
<feature type="transmembrane region" description="Helical" evidence="7">
    <location>
        <begin position="281"/>
        <end position="307"/>
    </location>
</feature>
<feature type="transmembrane region" description="Helical" evidence="7">
    <location>
        <begin position="235"/>
        <end position="261"/>
    </location>
</feature>
<dbReference type="STRING" id="46914.JP75_09720"/>
<evidence type="ECO:0000313" key="10">
    <source>
        <dbReference type="Proteomes" id="UP000028981"/>
    </source>
</evidence>
<dbReference type="PROSITE" id="PS50928">
    <property type="entry name" value="ABC_TM1"/>
    <property type="match status" value="1"/>
</dbReference>
<evidence type="ECO:0000256" key="1">
    <source>
        <dbReference type="ARBA" id="ARBA00004651"/>
    </source>
</evidence>
<keyword evidence="3" id="KW-1003">Cell membrane</keyword>
<dbReference type="RefSeq" id="WP_035082238.1">
    <property type="nucleotide sequence ID" value="NZ_JQGC01000007.1"/>
</dbReference>
<evidence type="ECO:0000256" key="3">
    <source>
        <dbReference type="ARBA" id="ARBA00022475"/>
    </source>
</evidence>
<dbReference type="OrthoDB" id="9805855at2"/>
<dbReference type="SUPFAM" id="SSF161098">
    <property type="entry name" value="MetI-like"/>
    <property type="match status" value="1"/>
</dbReference>
<evidence type="ECO:0000256" key="6">
    <source>
        <dbReference type="ARBA" id="ARBA00023136"/>
    </source>
</evidence>
<proteinExistence type="inferred from homology"/>
<evidence type="ECO:0000313" key="9">
    <source>
        <dbReference type="EMBL" id="KFL31166.1"/>
    </source>
</evidence>
<dbReference type="Gene3D" id="1.10.3720.10">
    <property type="entry name" value="MetI-like"/>
    <property type="match status" value="1"/>
</dbReference>
<comment type="caution">
    <text evidence="9">The sequence shown here is derived from an EMBL/GenBank/DDBJ whole genome shotgun (WGS) entry which is preliminary data.</text>
</comment>
<dbReference type="AlphaFoldDB" id="A0A087M2R3"/>
<dbReference type="InterPro" id="IPR045621">
    <property type="entry name" value="BPD_transp_1_N"/>
</dbReference>
<name>A0A087M2R3_9HYPH</name>
<feature type="transmembrane region" description="Helical" evidence="7">
    <location>
        <begin position="134"/>
        <end position="157"/>
    </location>
</feature>
<evidence type="ECO:0000259" key="8">
    <source>
        <dbReference type="PROSITE" id="PS50928"/>
    </source>
</evidence>
<dbReference type="PANTHER" id="PTHR43163:SF6">
    <property type="entry name" value="DIPEPTIDE TRANSPORT SYSTEM PERMEASE PROTEIN DPPB-RELATED"/>
    <property type="match status" value="1"/>
</dbReference>
<dbReference type="PANTHER" id="PTHR43163">
    <property type="entry name" value="DIPEPTIDE TRANSPORT SYSTEM PERMEASE PROTEIN DPPB-RELATED"/>
    <property type="match status" value="1"/>
</dbReference>
<dbReference type="EMBL" id="JQGC01000007">
    <property type="protein sequence ID" value="KFL31166.1"/>
    <property type="molecule type" value="Genomic_DNA"/>
</dbReference>
<comment type="subcellular location">
    <subcellularLocation>
        <location evidence="1 7">Cell membrane</location>
        <topology evidence="1 7">Multi-pass membrane protein</topology>
    </subcellularLocation>
</comment>
<protein>
    <submittedName>
        <fullName evidence="9">Peptide ABC transporter</fullName>
    </submittedName>
</protein>
<dbReference type="Pfam" id="PF19300">
    <property type="entry name" value="BPD_transp_1_N"/>
    <property type="match status" value="1"/>
</dbReference>
<gene>
    <name evidence="9" type="ORF">JP75_09720</name>
</gene>
<sequence length="314" mass="33901">MVQFILRRIAIAIPTLLIISFLIFLLQVMLPGDPALALAGEDPSPQAIAAIREKFQLDQPIPMRYLTWVANVLQGDFGMSIRTGLPVRDMLIQRLPVTFQLALMAMILAVLIAIPGGIIAALRPNSPLDYTVSSFTLAGVSVPNFFLGIMLILLFSVTLGWLPSGGYVPFASDPLGSIRSLIMPSIVLAFATSAVLMSHTRSAMLGTLNQDYIRTARAKGVSEPLIVIKHALRNALIPIITLGTIQFGELLGGAVLTEQVFGIPGFGKMLVDGVFSRDYSIVQAVVLVQAIIFLIVTVTADILYAVANPKLRHQ</sequence>
<evidence type="ECO:0000256" key="7">
    <source>
        <dbReference type="RuleBase" id="RU363032"/>
    </source>
</evidence>
<reference evidence="9 10" key="1">
    <citation type="submission" date="2014-08" db="EMBL/GenBank/DDBJ databases">
        <authorList>
            <person name="Hassan Y.I."/>
            <person name="Lepp D."/>
            <person name="Zhou T."/>
        </authorList>
    </citation>
    <scope>NUCLEOTIDE SEQUENCE [LARGE SCALE GENOMIC DNA]</scope>
    <source>
        <strain evidence="9 10">IFO13584</strain>
    </source>
</reference>
<dbReference type="Proteomes" id="UP000028981">
    <property type="component" value="Unassembled WGS sequence"/>
</dbReference>
<dbReference type="Pfam" id="PF00528">
    <property type="entry name" value="BPD_transp_1"/>
    <property type="match status" value="1"/>
</dbReference>
<dbReference type="InterPro" id="IPR035906">
    <property type="entry name" value="MetI-like_sf"/>
</dbReference>
<dbReference type="GO" id="GO:0071916">
    <property type="term" value="F:dipeptide transmembrane transporter activity"/>
    <property type="evidence" value="ECO:0007669"/>
    <property type="project" value="TreeGrafter"/>
</dbReference>
<feature type="transmembrane region" description="Helical" evidence="7">
    <location>
        <begin position="99"/>
        <end position="122"/>
    </location>
</feature>
<evidence type="ECO:0000256" key="5">
    <source>
        <dbReference type="ARBA" id="ARBA00022989"/>
    </source>
</evidence>
<accession>A0A087M2R3</accession>
<feature type="domain" description="ABC transmembrane type-1" evidence="8">
    <location>
        <begin position="95"/>
        <end position="304"/>
    </location>
</feature>
<comment type="similarity">
    <text evidence="7">Belongs to the binding-protein-dependent transport system permease family.</text>
</comment>
<feature type="transmembrane region" description="Helical" evidence="7">
    <location>
        <begin position="9"/>
        <end position="30"/>
    </location>
</feature>
<evidence type="ECO:0000256" key="4">
    <source>
        <dbReference type="ARBA" id="ARBA00022692"/>
    </source>
</evidence>
<keyword evidence="10" id="KW-1185">Reference proteome</keyword>
<keyword evidence="6 7" id="KW-0472">Membrane</keyword>
<dbReference type="CDD" id="cd06261">
    <property type="entry name" value="TM_PBP2"/>
    <property type="match status" value="1"/>
</dbReference>
<feature type="transmembrane region" description="Helical" evidence="7">
    <location>
        <begin position="177"/>
        <end position="197"/>
    </location>
</feature>
<dbReference type="InterPro" id="IPR000515">
    <property type="entry name" value="MetI-like"/>
</dbReference>
<keyword evidence="5 7" id="KW-1133">Transmembrane helix</keyword>
<keyword evidence="4 7" id="KW-0812">Transmembrane</keyword>
<keyword evidence="2 7" id="KW-0813">Transport</keyword>